<dbReference type="PROSITE" id="PS51375">
    <property type="entry name" value="PPR"/>
    <property type="match status" value="5"/>
</dbReference>
<dbReference type="Pfam" id="PF12854">
    <property type="entry name" value="PPR_1"/>
    <property type="match status" value="1"/>
</dbReference>
<evidence type="ECO:0008006" key="7">
    <source>
        <dbReference type="Google" id="ProtNLM"/>
    </source>
</evidence>
<dbReference type="AlphaFoldDB" id="A0A498JPC2"/>
<dbReference type="NCBIfam" id="TIGR00756">
    <property type="entry name" value="PPR"/>
    <property type="match status" value="4"/>
</dbReference>
<dbReference type="PANTHER" id="PTHR46128:SF224">
    <property type="entry name" value="PENTACOTRIPEPTIDE-REPEAT REGION OF PRORP DOMAIN-CONTAINING PROTEIN"/>
    <property type="match status" value="1"/>
</dbReference>
<proteinExistence type="inferred from homology"/>
<dbReference type="Pfam" id="PF13041">
    <property type="entry name" value="PPR_2"/>
    <property type="match status" value="2"/>
</dbReference>
<feature type="repeat" description="PPR" evidence="3">
    <location>
        <begin position="257"/>
        <end position="291"/>
    </location>
</feature>
<evidence type="ECO:0000313" key="6">
    <source>
        <dbReference type="Proteomes" id="UP000290289"/>
    </source>
</evidence>
<dbReference type="InterPro" id="IPR002885">
    <property type="entry name" value="PPR_rpt"/>
</dbReference>
<gene>
    <name evidence="5" type="ORF">DVH24_010114</name>
</gene>
<comment type="caution">
    <text evidence="5">The sequence shown here is derived from an EMBL/GenBank/DDBJ whole genome shotgun (WGS) entry which is preliminary data.</text>
</comment>
<feature type="repeat" description="PPR" evidence="3">
    <location>
        <begin position="222"/>
        <end position="256"/>
    </location>
</feature>
<dbReference type="Pfam" id="PF01535">
    <property type="entry name" value="PPR"/>
    <property type="match status" value="1"/>
</dbReference>
<organism evidence="5 6">
    <name type="scientific">Malus domestica</name>
    <name type="common">Apple</name>
    <name type="synonym">Pyrus malus</name>
    <dbReference type="NCBI Taxonomy" id="3750"/>
    <lineage>
        <taxon>Eukaryota</taxon>
        <taxon>Viridiplantae</taxon>
        <taxon>Streptophyta</taxon>
        <taxon>Embryophyta</taxon>
        <taxon>Tracheophyta</taxon>
        <taxon>Spermatophyta</taxon>
        <taxon>Magnoliopsida</taxon>
        <taxon>eudicotyledons</taxon>
        <taxon>Gunneridae</taxon>
        <taxon>Pentapetalae</taxon>
        <taxon>rosids</taxon>
        <taxon>fabids</taxon>
        <taxon>Rosales</taxon>
        <taxon>Rosaceae</taxon>
        <taxon>Amygdaloideae</taxon>
        <taxon>Maleae</taxon>
        <taxon>Malus</taxon>
    </lineage>
</organism>
<evidence type="ECO:0000256" key="2">
    <source>
        <dbReference type="ARBA" id="ARBA00022737"/>
    </source>
</evidence>
<evidence type="ECO:0000256" key="1">
    <source>
        <dbReference type="ARBA" id="ARBA00007626"/>
    </source>
</evidence>
<name>A0A498JPC2_MALDO</name>
<dbReference type="EMBL" id="RDQH01000331">
    <property type="protein sequence ID" value="RXH97789.1"/>
    <property type="molecule type" value="Genomic_DNA"/>
</dbReference>
<protein>
    <recommendedName>
        <fullName evidence="7">Pentacotripeptide-repeat region of PRORP domain-containing protein</fullName>
    </recommendedName>
</protein>
<keyword evidence="2" id="KW-0677">Repeat</keyword>
<evidence type="ECO:0000256" key="4">
    <source>
        <dbReference type="SAM" id="MobiDB-lite"/>
    </source>
</evidence>
<reference evidence="5 6" key="1">
    <citation type="submission" date="2018-10" db="EMBL/GenBank/DDBJ databases">
        <title>A high-quality apple genome assembly.</title>
        <authorList>
            <person name="Hu J."/>
        </authorList>
    </citation>
    <scope>NUCLEOTIDE SEQUENCE [LARGE SCALE GENOMIC DNA]</scope>
    <source>
        <strain evidence="6">cv. HFTH1</strain>
        <tissue evidence="5">Young leaf</tissue>
    </source>
</reference>
<comment type="similarity">
    <text evidence="1">Belongs to the PPR family. P subfamily.</text>
</comment>
<feature type="repeat" description="PPR" evidence="3">
    <location>
        <begin position="315"/>
        <end position="349"/>
    </location>
</feature>
<evidence type="ECO:0000256" key="3">
    <source>
        <dbReference type="PROSITE-ProRule" id="PRU00708"/>
    </source>
</evidence>
<feature type="region of interest" description="Disordered" evidence="4">
    <location>
        <begin position="570"/>
        <end position="598"/>
    </location>
</feature>
<evidence type="ECO:0000313" key="5">
    <source>
        <dbReference type="EMBL" id="RXH97789.1"/>
    </source>
</evidence>
<sequence length="598" mass="67957">MDPTTSLTKALFNNAHNPKLEWHLFKRILSSPSSDLRLCSLPVIARILIDSKMHREIDSLHQLLLHSQPLETLRPCLPSLMLILAKLNLPNKAVAHFKSLRSRFPDEPPSVYLYNLLLESSLTENYVDFVLWLLLYDAREVFDKMRGKGCLPNEYSVGILVRGYYRAGLAGRGLEVWMRILQGRDVRGSRGIDQIYGKGCKGKVFEANNILHEMMTNNCFPNTHTCNTLLHSLWKEGRTSEAEERPKKMNERGYGLDTVTCNIVIDGLCNDGKLDKAIEIVSGMWTHGSVALGNIGNSFIGLIDNSNNGKKCIPDLITYSTIIGGLCKAGRLDEAKKKFMEMLGKSLHPYSVIYDMFIQSFCEQGKISSAFCVLKDMEKNGCNKSIRTYNSLILGLGRKKQIFEIYGLMDEMRERGFPPYLSPRDEILELRMRYFYLGNFNYNDLIDRLCKDEKLEDVASILHAMKNKEYGFDPASFLSVIDGLGKRGNKQEADELSEIMMEMETKGRVADKVYRIERDDGSGIALKTLKQVQKGWGRESLTSLQPQTNEFIDYCEEMIRQFLSVGWRDDGTPKQSQERYQPLGSQPSSLDFNACSAQ</sequence>
<dbReference type="PANTHER" id="PTHR46128">
    <property type="entry name" value="MITOCHONDRIAL GROUP I INTRON SPLICING FACTOR CCM1"/>
    <property type="match status" value="1"/>
</dbReference>
<feature type="repeat" description="PPR" evidence="3">
    <location>
        <begin position="350"/>
        <end position="384"/>
    </location>
</feature>
<feature type="repeat" description="PPR" evidence="3">
    <location>
        <begin position="385"/>
        <end position="419"/>
    </location>
</feature>
<dbReference type="InterPro" id="IPR050872">
    <property type="entry name" value="PPR_P_subfamily"/>
</dbReference>
<accession>A0A498JPC2</accession>
<keyword evidence="6" id="KW-1185">Reference proteome</keyword>
<dbReference type="STRING" id="3750.A0A498JPC2"/>
<dbReference type="InterPro" id="IPR011990">
    <property type="entry name" value="TPR-like_helical_dom_sf"/>
</dbReference>
<feature type="compositionally biased region" description="Polar residues" evidence="4">
    <location>
        <begin position="573"/>
        <end position="598"/>
    </location>
</feature>
<dbReference type="Proteomes" id="UP000290289">
    <property type="component" value="Chromosome 5"/>
</dbReference>
<dbReference type="Gene3D" id="1.25.40.10">
    <property type="entry name" value="Tetratricopeptide repeat domain"/>
    <property type="match status" value="5"/>
</dbReference>